<organism evidence="1 2">
    <name type="scientific">Lithospermum erythrorhizon</name>
    <name type="common">Purple gromwell</name>
    <name type="synonym">Lithospermum officinale var. erythrorhizon</name>
    <dbReference type="NCBI Taxonomy" id="34254"/>
    <lineage>
        <taxon>Eukaryota</taxon>
        <taxon>Viridiplantae</taxon>
        <taxon>Streptophyta</taxon>
        <taxon>Embryophyta</taxon>
        <taxon>Tracheophyta</taxon>
        <taxon>Spermatophyta</taxon>
        <taxon>Magnoliopsida</taxon>
        <taxon>eudicotyledons</taxon>
        <taxon>Gunneridae</taxon>
        <taxon>Pentapetalae</taxon>
        <taxon>asterids</taxon>
        <taxon>lamiids</taxon>
        <taxon>Boraginales</taxon>
        <taxon>Boraginaceae</taxon>
        <taxon>Boraginoideae</taxon>
        <taxon>Lithospermeae</taxon>
        <taxon>Lithospermum</taxon>
    </lineage>
</organism>
<keyword evidence="2" id="KW-1185">Reference proteome</keyword>
<proteinExistence type="predicted"/>
<reference evidence="1 2" key="1">
    <citation type="submission" date="2024-01" db="EMBL/GenBank/DDBJ databases">
        <title>The complete chloroplast genome sequence of Lithospermum erythrorhizon: insights into the phylogenetic relationship among Boraginaceae species and the maternal lineages of purple gromwells.</title>
        <authorList>
            <person name="Okada T."/>
            <person name="Watanabe K."/>
        </authorList>
    </citation>
    <scope>NUCLEOTIDE SEQUENCE [LARGE SCALE GENOMIC DNA]</scope>
</reference>
<dbReference type="EMBL" id="BAABME010006144">
    <property type="protein sequence ID" value="GAA0167580.1"/>
    <property type="molecule type" value="Genomic_DNA"/>
</dbReference>
<name>A0AAV3QVM1_LITER</name>
<dbReference type="PANTHER" id="PTHR47718:SF2">
    <property type="entry name" value="PROTEIN FAR1-RELATED SEQUENCE 5-LIKE"/>
    <property type="match status" value="1"/>
</dbReference>
<evidence type="ECO:0000313" key="2">
    <source>
        <dbReference type="Proteomes" id="UP001454036"/>
    </source>
</evidence>
<dbReference type="Proteomes" id="UP001454036">
    <property type="component" value="Unassembled WGS sequence"/>
</dbReference>
<comment type="caution">
    <text evidence="1">The sequence shown here is derived from an EMBL/GenBank/DDBJ whole genome shotgun (WGS) entry which is preliminary data.</text>
</comment>
<evidence type="ECO:0008006" key="3">
    <source>
        <dbReference type="Google" id="ProtNLM"/>
    </source>
</evidence>
<sequence>MEKVRQKPESRCGYKAQIKFKRVPNLSCYKIYVWDTHHNHDIDPPEQAHLLNHEVNPFQAALAERHAEVGILIRQSYQLFSRVVGGDENVGFRPIDLKNHLSSKRQLRLQHGEGTSLLEFFRDESIKKPNYYYSVQVDSDEEIASIFWADGIMRSDYAAFGNVLCFDTTFRTNHLYRPLDCYSCLHRFSIRSLRPLKSKRPLDSLAIGMKGASNKKRGRKRFKALTEKRRYKKIASPKKKFDITNA</sequence>
<gene>
    <name evidence="1" type="ORF">LIER_22476</name>
</gene>
<evidence type="ECO:0000313" key="1">
    <source>
        <dbReference type="EMBL" id="GAA0167580.1"/>
    </source>
</evidence>
<dbReference type="PANTHER" id="PTHR47718">
    <property type="entry name" value="OS01G0519700 PROTEIN"/>
    <property type="match status" value="1"/>
</dbReference>
<accession>A0AAV3QVM1</accession>
<protein>
    <recommendedName>
        <fullName evidence="3">Protein FAR1-RELATED SEQUENCE</fullName>
    </recommendedName>
</protein>
<dbReference type="AlphaFoldDB" id="A0AAV3QVM1"/>